<proteinExistence type="predicted"/>
<evidence type="ECO:0000313" key="1">
    <source>
        <dbReference type="EMBL" id="MFB9134878.1"/>
    </source>
</evidence>
<protein>
    <submittedName>
        <fullName evidence="1">Uncharacterized protein</fullName>
    </submittedName>
</protein>
<keyword evidence="2" id="KW-1185">Reference proteome</keyword>
<dbReference type="Proteomes" id="UP001589645">
    <property type="component" value="Unassembled WGS sequence"/>
</dbReference>
<comment type="caution">
    <text evidence="1">The sequence shown here is derived from an EMBL/GenBank/DDBJ whole genome shotgun (WGS) entry which is preliminary data.</text>
</comment>
<dbReference type="EMBL" id="JBHMEP010000001">
    <property type="protein sequence ID" value="MFB9134878.1"/>
    <property type="molecule type" value="Genomic_DNA"/>
</dbReference>
<accession>A0ABV5HKW7</accession>
<evidence type="ECO:0000313" key="2">
    <source>
        <dbReference type="Proteomes" id="UP001589645"/>
    </source>
</evidence>
<gene>
    <name evidence="1" type="ORF">ACFFUV_07775</name>
</gene>
<sequence>MSFKQAYASINGAHFRFFIATGKEERNNEKLCQSLLIMPAYLGFTSSINPQLSILASLLSTRVAFNSSSTPTTLVT</sequence>
<dbReference type="RefSeq" id="WP_390190987.1">
    <property type="nucleotide sequence ID" value="NZ_JBHMEP010000001.1"/>
</dbReference>
<name>A0ABV5HKW7_9VIBR</name>
<reference evidence="1 2" key="1">
    <citation type="submission" date="2024-09" db="EMBL/GenBank/DDBJ databases">
        <authorList>
            <person name="Sun Q."/>
            <person name="Mori K."/>
        </authorList>
    </citation>
    <scope>NUCLEOTIDE SEQUENCE [LARGE SCALE GENOMIC DNA]</scope>
    <source>
        <strain evidence="1 2">CECT 8064</strain>
    </source>
</reference>
<organism evidence="1 2">
    <name type="scientific">Vibrio olivae</name>
    <dbReference type="NCBI Taxonomy" id="1243002"/>
    <lineage>
        <taxon>Bacteria</taxon>
        <taxon>Pseudomonadati</taxon>
        <taxon>Pseudomonadota</taxon>
        <taxon>Gammaproteobacteria</taxon>
        <taxon>Vibrionales</taxon>
        <taxon>Vibrionaceae</taxon>
        <taxon>Vibrio</taxon>
    </lineage>
</organism>